<organism evidence="3 4">
    <name type="scientific">[Clostridium] fimetarium</name>
    <dbReference type="NCBI Taxonomy" id="99656"/>
    <lineage>
        <taxon>Bacteria</taxon>
        <taxon>Bacillati</taxon>
        <taxon>Bacillota</taxon>
        <taxon>Clostridia</taxon>
        <taxon>Lachnospirales</taxon>
        <taxon>Lachnospiraceae</taxon>
    </lineage>
</organism>
<protein>
    <submittedName>
        <fullName evidence="3">Glycosyltransferase involved in cell wall bisynthesis</fullName>
    </submittedName>
</protein>
<evidence type="ECO:0000313" key="3">
    <source>
        <dbReference type="EMBL" id="SEW07411.1"/>
    </source>
</evidence>
<dbReference type="RefSeq" id="WP_242940979.1">
    <property type="nucleotide sequence ID" value="NZ_FOJI01000004.1"/>
</dbReference>
<sequence>MKIVVDARTMGSQPSGVGMYLFDFLKELVNYEEFEFILLADVATSEYIDYFRNLGVEIRTQGKEVYRSAGVYAYFGFIQEALDDIKPELFWEVNAIIPVKLIGNHKTMITIHDMFPITHVKYFGFIYSIYFKYNLKKTLKNTDMILYNSKQSKTTTEKILPRARKIKNSIAYIISNPLREVPKIGNEGYFLYVGNMEKRKGVDLLLKCYQEYRKRGGERNLILAGKMQEEDIRILLEATQQEVEGLEYMDYVTHEKKQELFSNCACFVFPSKAEGFGMPILEVMKYYKPILVSNLEIYDEIIGDCVNEFDIHVNENEQINNLCEAMMTFSNKVDKILYDQALGQYLPEKLGGIVRKFINETI</sequence>
<dbReference type="PANTHER" id="PTHR46401">
    <property type="entry name" value="GLYCOSYLTRANSFERASE WBBK-RELATED"/>
    <property type="match status" value="1"/>
</dbReference>
<dbReference type="InterPro" id="IPR001296">
    <property type="entry name" value="Glyco_trans_1"/>
</dbReference>
<dbReference type="Proteomes" id="UP000199701">
    <property type="component" value="Unassembled WGS sequence"/>
</dbReference>
<dbReference type="GO" id="GO:0016757">
    <property type="term" value="F:glycosyltransferase activity"/>
    <property type="evidence" value="ECO:0007669"/>
    <property type="project" value="InterPro"/>
</dbReference>
<dbReference type="Pfam" id="PF00534">
    <property type="entry name" value="Glycos_transf_1"/>
    <property type="match status" value="1"/>
</dbReference>
<reference evidence="3 4" key="1">
    <citation type="submission" date="2016-10" db="EMBL/GenBank/DDBJ databases">
        <authorList>
            <person name="de Groot N.N."/>
        </authorList>
    </citation>
    <scope>NUCLEOTIDE SEQUENCE [LARGE SCALE GENOMIC DNA]</scope>
    <source>
        <strain evidence="3 4">DSM 9179</strain>
    </source>
</reference>
<accession>A0A1I0NZI8</accession>
<dbReference type="SUPFAM" id="SSF53756">
    <property type="entry name" value="UDP-Glycosyltransferase/glycogen phosphorylase"/>
    <property type="match status" value="1"/>
</dbReference>
<keyword evidence="4" id="KW-1185">Reference proteome</keyword>
<dbReference type="PANTHER" id="PTHR46401:SF2">
    <property type="entry name" value="GLYCOSYLTRANSFERASE WBBK-RELATED"/>
    <property type="match status" value="1"/>
</dbReference>
<gene>
    <name evidence="3" type="ORF">SAMN05421659_10443</name>
</gene>
<dbReference type="EMBL" id="FOJI01000004">
    <property type="protein sequence ID" value="SEW07411.1"/>
    <property type="molecule type" value="Genomic_DNA"/>
</dbReference>
<evidence type="ECO:0000259" key="2">
    <source>
        <dbReference type="Pfam" id="PF00534"/>
    </source>
</evidence>
<evidence type="ECO:0000256" key="1">
    <source>
        <dbReference type="ARBA" id="ARBA00022679"/>
    </source>
</evidence>
<keyword evidence="1 3" id="KW-0808">Transferase</keyword>
<evidence type="ECO:0000313" key="4">
    <source>
        <dbReference type="Proteomes" id="UP000199701"/>
    </source>
</evidence>
<proteinExistence type="predicted"/>
<dbReference type="Gene3D" id="3.40.50.2000">
    <property type="entry name" value="Glycogen Phosphorylase B"/>
    <property type="match status" value="1"/>
</dbReference>
<dbReference type="CDD" id="cd03809">
    <property type="entry name" value="GT4_MtfB-like"/>
    <property type="match status" value="1"/>
</dbReference>
<feature type="domain" description="Glycosyl transferase family 1" evidence="2">
    <location>
        <begin position="183"/>
        <end position="328"/>
    </location>
</feature>
<name>A0A1I0NZI8_9FIRM</name>
<dbReference type="STRING" id="99656.SAMN05421659_10443"/>
<dbReference type="AlphaFoldDB" id="A0A1I0NZI8"/>